<evidence type="ECO:0000256" key="2">
    <source>
        <dbReference type="SAM" id="Phobius"/>
    </source>
</evidence>
<proteinExistence type="predicted"/>
<evidence type="ECO:0000256" key="1">
    <source>
        <dbReference type="SAM" id="MobiDB-lite"/>
    </source>
</evidence>
<evidence type="ECO:0000313" key="4">
    <source>
        <dbReference type="Proteomes" id="UP000800038"/>
    </source>
</evidence>
<keyword evidence="4" id="KW-1185">Reference proteome</keyword>
<keyword evidence="2" id="KW-0812">Transmembrane</keyword>
<keyword evidence="2" id="KW-0472">Membrane</keyword>
<feature type="region of interest" description="Disordered" evidence="1">
    <location>
        <begin position="99"/>
        <end position="189"/>
    </location>
</feature>
<keyword evidence="2" id="KW-1133">Transmembrane helix</keyword>
<name>A0A6A5SYQ7_9PLEO</name>
<protein>
    <submittedName>
        <fullName evidence="3">Uncharacterized protein</fullName>
    </submittedName>
</protein>
<feature type="compositionally biased region" description="Basic and acidic residues" evidence="1">
    <location>
        <begin position="99"/>
        <end position="118"/>
    </location>
</feature>
<feature type="transmembrane region" description="Helical" evidence="2">
    <location>
        <begin position="36"/>
        <end position="56"/>
    </location>
</feature>
<evidence type="ECO:0000313" key="3">
    <source>
        <dbReference type="EMBL" id="KAF1945120.1"/>
    </source>
</evidence>
<organism evidence="3 4">
    <name type="scientific">Clathrospora elynae</name>
    <dbReference type="NCBI Taxonomy" id="706981"/>
    <lineage>
        <taxon>Eukaryota</taxon>
        <taxon>Fungi</taxon>
        <taxon>Dikarya</taxon>
        <taxon>Ascomycota</taxon>
        <taxon>Pezizomycotina</taxon>
        <taxon>Dothideomycetes</taxon>
        <taxon>Pleosporomycetidae</taxon>
        <taxon>Pleosporales</taxon>
        <taxon>Diademaceae</taxon>
        <taxon>Clathrospora</taxon>
    </lineage>
</organism>
<gene>
    <name evidence="3" type="ORF">EJ02DRAFT_419902</name>
</gene>
<accession>A0A6A5SYQ7</accession>
<dbReference type="AlphaFoldDB" id="A0A6A5SYQ7"/>
<dbReference type="OrthoDB" id="3796247at2759"/>
<sequence>MATPSPSLPAIQLPTVWLAPPEALLPSNHKATIEPASIAVSAALASIVIILVFLIFKMKKGCCFDDRIKESSSVTKRLEISRPIRMEEMERFTAVPVQERVRETQREEDEYQHFDPRRAAQGYSENDGAFANRQSPRQAPSPRNILQPRPMQQRYNIRQPPPTHQRNPAFDDGTTLADGKEDDASMTDTEYSHDHRYYLGATRSNRRDEYAPSFLPKKFVMLSGEQVGLHGDHWR</sequence>
<dbReference type="EMBL" id="ML976012">
    <property type="protein sequence ID" value="KAF1945120.1"/>
    <property type="molecule type" value="Genomic_DNA"/>
</dbReference>
<reference evidence="3" key="1">
    <citation type="journal article" date="2020" name="Stud. Mycol.">
        <title>101 Dothideomycetes genomes: a test case for predicting lifestyles and emergence of pathogens.</title>
        <authorList>
            <person name="Haridas S."/>
            <person name="Albert R."/>
            <person name="Binder M."/>
            <person name="Bloem J."/>
            <person name="Labutti K."/>
            <person name="Salamov A."/>
            <person name="Andreopoulos B."/>
            <person name="Baker S."/>
            <person name="Barry K."/>
            <person name="Bills G."/>
            <person name="Bluhm B."/>
            <person name="Cannon C."/>
            <person name="Castanera R."/>
            <person name="Culley D."/>
            <person name="Daum C."/>
            <person name="Ezra D."/>
            <person name="Gonzalez J."/>
            <person name="Henrissat B."/>
            <person name="Kuo A."/>
            <person name="Liang C."/>
            <person name="Lipzen A."/>
            <person name="Lutzoni F."/>
            <person name="Magnuson J."/>
            <person name="Mondo S."/>
            <person name="Nolan M."/>
            <person name="Ohm R."/>
            <person name="Pangilinan J."/>
            <person name="Park H.-J."/>
            <person name="Ramirez L."/>
            <person name="Alfaro M."/>
            <person name="Sun H."/>
            <person name="Tritt A."/>
            <person name="Yoshinaga Y."/>
            <person name="Zwiers L.-H."/>
            <person name="Turgeon B."/>
            <person name="Goodwin S."/>
            <person name="Spatafora J."/>
            <person name="Crous P."/>
            <person name="Grigoriev I."/>
        </authorList>
    </citation>
    <scope>NUCLEOTIDE SEQUENCE</scope>
    <source>
        <strain evidence="3">CBS 161.51</strain>
    </source>
</reference>
<dbReference type="Proteomes" id="UP000800038">
    <property type="component" value="Unassembled WGS sequence"/>
</dbReference>